<dbReference type="GO" id="GO:0009523">
    <property type="term" value="C:photosystem II"/>
    <property type="evidence" value="ECO:0007669"/>
    <property type="project" value="UniProtKB-KW"/>
</dbReference>
<dbReference type="GO" id="GO:0015979">
    <property type="term" value="P:photosynthesis"/>
    <property type="evidence" value="ECO:0007669"/>
    <property type="project" value="UniProtKB-KW"/>
</dbReference>
<dbReference type="Gene3D" id="2.130.10.10">
    <property type="entry name" value="YVTN repeat-like/Quinoprotein amine dehydrogenase"/>
    <property type="match status" value="2"/>
</dbReference>
<comment type="caution">
    <text evidence="4">The sequence shown here is derived from an EMBL/GenBank/DDBJ whole genome shotgun (WGS) entry which is preliminary data.</text>
</comment>
<dbReference type="CDD" id="cd15482">
    <property type="entry name" value="Sialidase_non-viral"/>
    <property type="match status" value="1"/>
</dbReference>
<feature type="domain" description="PKD" evidence="3">
    <location>
        <begin position="1599"/>
        <end position="1639"/>
    </location>
</feature>
<dbReference type="EMBL" id="QMFY01000001">
    <property type="protein sequence ID" value="RAW03470.1"/>
    <property type="molecule type" value="Genomic_DNA"/>
</dbReference>
<dbReference type="NCBIfam" id="TIGR04183">
    <property type="entry name" value="Por_Secre_tail"/>
    <property type="match status" value="1"/>
</dbReference>
<feature type="domain" description="PKD" evidence="3">
    <location>
        <begin position="1361"/>
        <end position="1409"/>
    </location>
</feature>
<dbReference type="InterPro" id="IPR026444">
    <property type="entry name" value="Secre_tail"/>
</dbReference>
<reference evidence="4 5" key="1">
    <citation type="submission" date="2018-06" db="EMBL/GenBank/DDBJ databases">
        <title>Chryseolinea flavus sp. nov., a member of the phylum Bacteroidetes isolated from soil.</title>
        <authorList>
            <person name="Li Y."/>
            <person name="Wang J."/>
        </authorList>
    </citation>
    <scope>NUCLEOTIDE SEQUENCE [LARGE SCALE GENOMIC DNA]</scope>
    <source>
        <strain evidence="4 5">SDU1-6</strain>
    </source>
</reference>
<dbReference type="CDD" id="cd00146">
    <property type="entry name" value="PKD"/>
    <property type="match status" value="4"/>
</dbReference>
<keyword evidence="1" id="KW-0602">Photosynthesis</keyword>
<feature type="domain" description="PKD" evidence="3">
    <location>
        <begin position="1531"/>
        <end position="1565"/>
    </location>
</feature>
<dbReference type="InterPro" id="IPR035986">
    <property type="entry name" value="PKD_dom_sf"/>
</dbReference>
<keyword evidence="5" id="KW-1185">Reference proteome</keyword>
<dbReference type="SUPFAM" id="SSF49299">
    <property type="entry name" value="PKD domain"/>
    <property type="match status" value="6"/>
</dbReference>
<evidence type="ECO:0000256" key="2">
    <source>
        <dbReference type="ARBA" id="ARBA00023276"/>
    </source>
</evidence>
<dbReference type="InterPro" id="IPR000601">
    <property type="entry name" value="PKD_dom"/>
</dbReference>
<dbReference type="Proteomes" id="UP000251889">
    <property type="component" value="Unassembled WGS sequence"/>
</dbReference>
<evidence type="ECO:0000313" key="5">
    <source>
        <dbReference type="Proteomes" id="UP000251889"/>
    </source>
</evidence>
<gene>
    <name evidence="4" type="ORF">DQQ10_05135</name>
</gene>
<dbReference type="Gene3D" id="2.60.40.10">
    <property type="entry name" value="Immunoglobulins"/>
    <property type="match status" value="6"/>
</dbReference>
<feature type="domain" description="PKD" evidence="3">
    <location>
        <begin position="1457"/>
        <end position="1488"/>
    </location>
</feature>
<dbReference type="Pfam" id="PF18962">
    <property type="entry name" value="Por_Secre_tail"/>
    <property type="match status" value="1"/>
</dbReference>
<accession>A0A364Y948</accession>
<dbReference type="Pfam" id="PF14870">
    <property type="entry name" value="PSII_BNR"/>
    <property type="match status" value="1"/>
</dbReference>
<dbReference type="Pfam" id="PF18911">
    <property type="entry name" value="PKD_4"/>
    <property type="match status" value="3"/>
</dbReference>
<dbReference type="SMART" id="SM00089">
    <property type="entry name" value="PKD"/>
    <property type="match status" value="6"/>
</dbReference>
<feature type="domain" description="PKD" evidence="3">
    <location>
        <begin position="1298"/>
        <end position="1344"/>
    </location>
</feature>
<dbReference type="InterPro" id="IPR022409">
    <property type="entry name" value="PKD/Chitinase_dom"/>
</dbReference>
<dbReference type="SUPFAM" id="SSF50939">
    <property type="entry name" value="Sialidases"/>
    <property type="match status" value="1"/>
</dbReference>
<dbReference type="InterPro" id="IPR036278">
    <property type="entry name" value="Sialidase_sf"/>
</dbReference>
<dbReference type="InterPro" id="IPR015943">
    <property type="entry name" value="WD40/YVTN_repeat-like_dom_sf"/>
</dbReference>
<proteinExistence type="predicted"/>
<dbReference type="Pfam" id="PF00801">
    <property type="entry name" value="PKD"/>
    <property type="match status" value="1"/>
</dbReference>
<dbReference type="InterPro" id="IPR013783">
    <property type="entry name" value="Ig-like_fold"/>
</dbReference>
<evidence type="ECO:0000259" key="3">
    <source>
        <dbReference type="PROSITE" id="PS50093"/>
    </source>
</evidence>
<keyword evidence="2" id="KW-0604">Photosystem II</keyword>
<dbReference type="InterPro" id="IPR028203">
    <property type="entry name" value="PSII_CF48-like_dom"/>
</dbReference>
<name>A0A364Y948_9BACT</name>
<evidence type="ECO:0000313" key="4">
    <source>
        <dbReference type="EMBL" id="RAW03470.1"/>
    </source>
</evidence>
<dbReference type="PANTHER" id="PTHR47199:SF2">
    <property type="entry name" value="PHOTOSYSTEM II STABILITY_ASSEMBLY FACTOR HCF136, CHLOROPLASTIC"/>
    <property type="match status" value="1"/>
</dbReference>
<dbReference type="PANTHER" id="PTHR47199">
    <property type="entry name" value="PHOTOSYSTEM II STABILITY/ASSEMBLY FACTOR HCF136, CHLOROPLASTIC"/>
    <property type="match status" value="1"/>
</dbReference>
<evidence type="ECO:0000256" key="1">
    <source>
        <dbReference type="ARBA" id="ARBA00022531"/>
    </source>
</evidence>
<dbReference type="OrthoDB" id="1488789at2"/>
<protein>
    <recommendedName>
        <fullName evidence="3">PKD domain-containing protein</fullName>
    </recommendedName>
</protein>
<dbReference type="PROSITE" id="PS50093">
    <property type="entry name" value="PKD"/>
    <property type="match status" value="5"/>
</dbReference>
<sequence length="1742" mass="193326">MSFCIFRSQFKMCMRNSLLLIVLLSVANVLHGQFIEKPAPGKSLRSIYFFDQSLGFMSGERIYKTTDGGLNWRTPKFSTPVDSMYQVTLYDHHFYFFNALKGVATATSIFENTGVVMTTENGGETWKVVFKDTPLNTFPFFAFQDLHFTDALHGFAIGDQGRKIVTSDGGKTWTRSDMPQKKDLKDIFFASADIGFIGGTNIIYKTTDGGATWNALDLGDHTAAFSSIYFTSVQVGYATGDNYIYKTVDGGRTWSRSYFQFGYLDKVYFVDTQNGYAVGNGNTMRTKDGGENWEALEQTFPVSLYDVYFRNVNTGYVVGFQNEKSYYGVTTTGTGSTIPRAGFDIVRPADKCVSSVHKFINHGNATYAHTWFVDDIQKASTYDFETSLSEGHHTITLITKNLQGIEAIEEKQVYVDVPNKNRYRLELSYVEASCVSATSFDIEIKNMALYEGTDFQLWANGKKLTTTVSGKKISVVGGPLPEMTAITIKPFNPAVCYMPEHDTTIQVKIFPANLSLNYDIDNLVVCRGDKFNVTFHNTDPNIYYNWYNESPGWQGNGAKGNGGDLIIEGLQHEHLHDNKFYVRAYMWAPLCDVKTAPVLIHGSNVKADFALSADYIYREESIAITNESVEATNYVWSFDAGSIPKTSTSASPGAISYTTLGLKQFSLEVNDGHGCVSKKDTIVFVSDKMKSFSPTICEVNSSSFGKEFLLVDSDADEDGNVYRTGFYRTPEFNSKKTDLFFTKHDAAGNLQWEIKDLIPSLFQWPYDFQGVLPRGVETDNMGNIYLAIDFHVPYIVVAGQKIGIDPQARSEFYDTQAAILKFSPKGDLMTYTLFAYPGNDNYNQVRHVYISDVVVDDRGRLFSNLYLSGGRKLLQVRQGNGKWASMKDVPGNYEHSGSLVEFDLNLKMKRFVDHGEIGSGYVIPNDVFIRNTYSLQELWFAGPKLHVRGDGKVILAGCFNAGNGYDFGNIIVQAQQIEDDALDGLGKTTFQVMAALLGENGWESAISFGAVTNHFKLPNIDAVTAEEGTNSFYLAGAWDFDNYYYTARMPKRTAAIINGKRGGFHEITGFIAKATFGSSVEWSSFNRNVKIKSIVPDVSTGKLVVVGDVTKFGIFNVGNDAVGMRAAESSQTFVGEYTQTGSINQVSLQGDLDFRANALVRNSCGQLAYAAASHNLYEFRKISFTGNCEMVPPTIDPGNAGPDDPFGVCKGDSIQMGIMGASYFKWIPETGVANPSSGWTKVSPSVTTTYTVYGYIDDNCFSKKPIKIIVEGADPIVSYETDQSTVILQVEEQVNTFYEWDFGNGEIQYGAEARYTYPRSGIYDVCVKASGACGEVQKCVTVDVVCDKPSIGTYGYNVGLNLKAEFSATQANNVENLRWHWDFGDGSTSSQQNPTHVYLTPGKYKVQVSTQGVCNADTVEFEATISCLQAAATIDEYIQNLVVTFSSQMQNVTDKLWDFGDGSTSTENNPIHTFELPGVYNVCLKVSNGCSEKIICKVVTVTCAPPTAEFSADISDLKAEFYGTHNLNSSWDFGDGNLTVALNPVHSYQQQGTYTVCQTVSNKCGVEKFCDEVVIDCINPTADFLYEVDVNEVSVINTSQNASTWEWSFSDGTKSTNNNIVHHEFTNGGMQSACLITRNECLETATQCYQFEILITDLEKDQSESFDVFPVPVDNILTIELRNLEEVVSVELIDITGVTKHTMINRTISPRLEIDVAKLSAGLYYVKVKFKDRYEGRFVMKR</sequence>
<organism evidence="4 5">
    <name type="scientific">Pseudochryseolinea flava</name>
    <dbReference type="NCBI Taxonomy" id="2059302"/>
    <lineage>
        <taxon>Bacteria</taxon>
        <taxon>Pseudomonadati</taxon>
        <taxon>Bacteroidota</taxon>
        <taxon>Cytophagia</taxon>
        <taxon>Cytophagales</taxon>
        <taxon>Fulvivirgaceae</taxon>
        <taxon>Pseudochryseolinea</taxon>
    </lineage>
</organism>